<feature type="region of interest" description="Disordered" evidence="2">
    <location>
        <begin position="214"/>
        <end position="236"/>
    </location>
</feature>
<sequence length="472" mass="51658">MAPEHSIILSPLDQTMPRAYIPTALVFATKNYELAISHLQAGLEKTCTQLPWLKGRIIERANERKQLAIRWDVTAPTPVIEEKDAPEGFPGFAQLVKTGGPAEYFQYGMFPSSCLARNQEVEEPGAPVFGTSCVRIEGGLVFCASMHHAVMDGSGYGDFVRLWAENTRGSLGSSMAPDPEEPLNRGGRLADAIGPPSKRDELTIESLLKEHREYKLRSSETHPPTSSSPSPEAIPPGTSKIFTFSVPKLRAVKTSFPPHLIEDSFVTVNNVLCAILWSHVSSIRCSRPEHPEPASDSLFGFAVNGRRILGLNEPTAPFLGNVTLLAQADAHMEELKAVSVEDPTALAPVIYSIACAALLVDKAYIESLVQLASLLPDLSGMEPGWDAINGPDFNVTSWVYMGLYDCDFGDAVGKPELVRLPCLPVDGLAMILPKRMNSIGEETLEVMVVLRTDDMDRLSESETWRSWLAEEK</sequence>
<dbReference type="PANTHER" id="PTHR31642:SF310">
    <property type="entry name" value="FATTY ALCOHOL:CAFFEOYL-COA ACYLTRANSFERASE"/>
    <property type="match status" value="1"/>
</dbReference>
<dbReference type="GeneID" id="54582734"/>
<evidence type="ECO:0000256" key="2">
    <source>
        <dbReference type="SAM" id="MobiDB-lite"/>
    </source>
</evidence>
<dbReference type="OrthoDB" id="1862401at2759"/>
<dbReference type="GO" id="GO:0016747">
    <property type="term" value="F:acyltransferase activity, transferring groups other than amino-acyl groups"/>
    <property type="evidence" value="ECO:0007669"/>
    <property type="project" value="TreeGrafter"/>
</dbReference>
<dbReference type="EMBL" id="ML987198">
    <property type="protein sequence ID" value="KAF2246452.1"/>
    <property type="molecule type" value="Genomic_DNA"/>
</dbReference>
<gene>
    <name evidence="3" type="ORF">BU26DRAFT_520923</name>
</gene>
<evidence type="ECO:0000313" key="3">
    <source>
        <dbReference type="EMBL" id="KAF2246452.1"/>
    </source>
</evidence>
<dbReference type="Proteomes" id="UP000800094">
    <property type="component" value="Unassembled WGS sequence"/>
</dbReference>
<reference evidence="3" key="1">
    <citation type="journal article" date="2020" name="Stud. Mycol.">
        <title>101 Dothideomycetes genomes: a test case for predicting lifestyles and emergence of pathogens.</title>
        <authorList>
            <person name="Haridas S."/>
            <person name="Albert R."/>
            <person name="Binder M."/>
            <person name="Bloem J."/>
            <person name="Labutti K."/>
            <person name="Salamov A."/>
            <person name="Andreopoulos B."/>
            <person name="Baker S."/>
            <person name="Barry K."/>
            <person name="Bills G."/>
            <person name="Bluhm B."/>
            <person name="Cannon C."/>
            <person name="Castanera R."/>
            <person name="Culley D."/>
            <person name="Daum C."/>
            <person name="Ezra D."/>
            <person name="Gonzalez J."/>
            <person name="Henrissat B."/>
            <person name="Kuo A."/>
            <person name="Liang C."/>
            <person name="Lipzen A."/>
            <person name="Lutzoni F."/>
            <person name="Magnuson J."/>
            <person name="Mondo S."/>
            <person name="Nolan M."/>
            <person name="Ohm R."/>
            <person name="Pangilinan J."/>
            <person name="Park H.-J."/>
            <person name="Ramirez L."/>
            <person name="Alfaro M."/>
            <person name="Sun H."/>
            <person name="Tritt A."/>
            <person name="Yoshinaga Y."/>
            <person name="Zwiers L.-H."/>
            <person name="Turgeon B."/>
            <person name="Goodwin S."/>
            <person name="Spatafora J."/>
            <person name="Crous P."/>
            <person name="Grigoriev I."/>
        </authorList>
    </citation>
    <scope>NUCLEOTIDE SEQUENCE</scope>
    <source>
        <strain evidence="3">CBS 122368</strain>
    </source>
</reference>
<feature type="region of interest" description="Disordered" evidence="2">
    <location>
        <begin position="170"/>
        <end position="197"/>
    </location>
</feature>
<dbReference type="InterPro" id="IPR050317">
    <property type="entry name" value="Plant_Fungal_Acyltransferase"/>
</dbReference>
<dbReference type="AlphaFoldDB" id="A0A6A6I933"/>
<dbReference type="RefSeq" id="XP_033681456.1">
    <property type="nucleotide sequence ID" value="XM_033829404.1"/>
</dbReference>
<keyword evidence="1" id="KW-0808">Transferase</keyword>
<accession>A0A6A6I933</accession>
<evidence type="ECO:0000256" key="1">
    <source>
        <dbReference type="ARBA" id="ARBA00022679"/>
    </source>
</evidence>
<dbReference type="Gene3D" id="3.30.559.10">
    <property type="entry name" value="Chloramphenicol acetyltransferase-like domain"/>
    <property type="match status" value="2"/>
</dbReference>
<dbReference type="GO" id="GO:0044550">
    <property type="term" value="P:secondary metabolite biosynthetic process"/>
    <property type="evidence" value="ECO:0007669"/>
    <property type="project" value="TreeGrafter"/>
</dbReference>
<protein>
    <recommendedName>
        <fullName evidence="5">Trichothecene 3-O-acetyltransferas-like protein</fullName>
    </recommendedName>
</protein>
<name>A0A6A6I933_9PLEO</name>
<dbReference type="Pfam" id="PF02458">
    <property type="entry name" value="Transferase"/>
    <property type="match status" value="1"/>
</dbReference>
<feature type="compositionally biased region" description="Low complexity" evidence="2">
    <location>
        <begin position="221"/>
        <end position="231"/>
    </location>
</feature>
<proteinExistence type="predicted"/>
<organism evidence="3 4">
    <name type="scientific">Trematosphaeria pertusa</name>
    <dbReference type="NCBI Taxonomy" id="390896"/>
    <lineage>
        <taxon>Eukaryota</taxon>
        <taxon>Fungi</taxon>
        <taxon>Dikarya</taxon>
        <taxon>Ascomycota</taxon>
        <taxon>Pezizomycotina</taxon>
        <taxon>Dothideomycetes</taxon>
        <taxon>Pleosporomycetidae</taxon>
        <taxon>Pleosporales</taxon>
        <taxon>Massarineae</taxon>
        <taxon>Trematosphaeriaceae</taxon>
        <taxon>Trematosphaeria</taxon>
    </lineage>
</organism>
<dbReference type="PANTHER" id="PTHR31642">
    <property type="entry name" value="TRICHOTHECENE 3-O-ACETYLTRANSFERASE"/>
    <property type="match status" value="1"/>
</dbReference>
<evidence type="ECO:0000313" key="4">
    <source>
        <dbReference type="Proteomes" id="UP000800094"/>
    </source>
</evidence>
<dbReference type="InterPro" id="IPR023213">
    <property type="entry name" value="CAT-like_dom_sf"/>
</dbReference>
<evidence type="ECO:0008006" key="5">
    <source>
        <dbReference type="Google" id="ProtNLM"/>
    </source>
</evidence>
<keyword evidence="4" id="KW-1185">Reference proteome</keyword>